<reference evidence="6 7" key="1">
    <citation type="submission" date="2020-02" db="EMBL/GenBank/DDBJ databases">
        <authorList>
            <person name="Ferguson B K."/>
        </authorList>
    </citation>
    <scope>NUCLEOTIDE SEQUENCE [LARGE SCALE GENOMIC DNA]</scope>
</reference>
<dbReference type="InterPro" id="IPR010998">
    <property type="entry name" value="Integrase_recombinase_N"/>
</dbReference>
<keyword evidence="2" id="KW-0233">DNA recombination</keyword>
<dbReference type="PROSITE" id="PS50878">
    <property type="entry name" value="RT_POL"/>
    <property type="match status" value="1"/>
</dbReference>
<dbReference type="Pfam" id="PF00078">
    <property type="entry name" value="RVT_1"/>
    <property type="match status" value="1"/>
</dbReference>
<dbReference type="InterPro" id="IPR011010">
    <property type="entry name" value="DNA_brk_join_enz"/>
</dbReference>
<dbReference type="Gene3D" id="1.10.443.10">
    <property type="entry name" value="Intergrase catalytic core"/>
    <property type="match status" value="1"/>
</dbReference>
<feature type="compositionally biased region" description="Low complexity" evidence="3">
    <location>
        <begin position="287"/>
        <end position="298"/>
    </location>
</feature>
<dbReference type="PROSITE" id="PS51898">
    <property type="entry name" value="TYR_RECOMBINASE"/>
    <property type="match status" value="1"/>
</dbReference>
<evidence type="ECO:0000256" key="3">
    <source>
        <dbReference type="SAM" id="MobiDB-lite"/>
    </source>
</evidence>
<dbReference type="SUPFAM" id="SSF56349">
    <property type="entry name" value="DNA breaking-rejoining enzymes"/>
    <property type="match status" value="1"/>
</dbReference>
<feature type="domain" description="Tyr recombinase" evidence="5">
    <location>
        <begin position="620"/>
        <end position="829"/>
    </location>
</feature>
<evidence type="ECO:0000259" key="4">
    <source>
        <dbReference type="PROSITE" id="PS50878"/>
    </source>
</evidence>
<dbReference type="InterPro" id="IPR013762">
    <property type="entry name" value="Integrase-like_cat_sf"/>
</dbReference>
<keyword evidence="7" id="KW-1185">Reference proteome</keyword>
<dbReference type="Pfam" id="PF00589">
    <property type="entry name" value="Phage_integrase"/>
    <property type="match status" value="1"/>
</dbReference>
<evidence type="ECO:0008006" key="8">
    <source>
        <dbReference type="Google" id="ProtNLM"/>
    </source>
</evidence>
<protein>
    <recommendedName>
        <fullName evidence="8">Reverse transcriptase domain-containing protein</fullName>
    </recommendedName>
</protein>
<dbReference type="InterPro" id="IPR043502">
    <property type="entry name" value="DNA/RNA_pol_sf"/>
</dbReference>
<gene>
    <name evidence="6" type="ORF">NTEN_LOCUS7778</name>
</gene>
<feature type="region of interest" description="Disordered" evidence="3">
    <location>
        <begin position="273"/>
        <end position="334"/>
    </location>
</feature>
<sequence length="834" mass="93102">MVRKPGKPRSELNSYRPISLLSLLSKIFERLLLTRLIVQLEPVIPQTQFGFRSLHSCPQQLDRVVSQILDTYEEKKVCLGLFIDTEKAFDKVWHAGLLTKLKRVLSDTLYLIIRSYLTDRTYCVRYGDALSRSLYVSSSVPQGSVLGPILYTIFSSDFPAEPELTVAHFADDVAVLSKQASCRQAAEELQKMSVRINEWCQKWRVRTRKSHKISSCTLYLSPHLAASSVHTIHVKLALNNSIFYSKPVMQFCKFCTGKCTRLIDLVTTKVSMSQIHQKEGSRRKSRSPSMSDSASSTSSDDDSEGPRFSPQASSIFPSGSVCNASLQDGPGGRRDECIISKGRSACNTPNSPGNPVVDGRNECIVPSRQSVCNAPSSAVLDANATTMTEVVPDESALQKSADAQPGGNSADHDVDPQHELVFAKGERRGRTEAYRLHVAGHFQVFKPAAPDFSCRGIEVLQRATTPITLSERRDTKGSSEIEESPLAAQAVEELKERSATPALERAYPGGGSLIRQAFLMKHVSEKAADTLIQSLSTSTLKQYEVTFKSWWKYCQDHNVNPLHAQVEEVISFLQYLMETTNYGYGTFNAHRSALSLILPGVGSNFLVKRFLKAVFNLRPSKPRYENVWDPNIVLKFLDVPTPPSDLKKLSYKLATLLLLATGQRIQTISLIRLSNIKTTSKGVTIPITERVKTSRPGCNQPCLHLKLFTEKPNLCVATLIMKYLEVTRPFRESSMDDKLFLCHQKPHRPAKRPTISRWVKETLKEAGVDTSIFSAYSTRHAATSDAYRKGVSIDTIRSSAGWSPESSVFARFYNRPLTESPDEFTNRVFQLDPN</sequence>
<dbReference type="AlphaFoldDB" id="A0A6H5GJ05"/>
<dbReference type="CDD" id="cd01650">
    <property type="entry name" value="RT_nLTR_like"/>
    <property type="match status" value="1"/>
</dbReference>
<dbReference type="OrthoDB" id="6769862at2759"/>
<dbReference type="PANTHER" id="PTHR35617:SF3">
    <property type="entry name" value="CORE-BINDING (CB) DOMAIN-CONTAINING PROTEIN"/>
    <property type="match status" value="1"/>
</dbReference>
<evidence type="ECO:0000313" key="7">
    <source>
        <dbReference type="Proteomes" id="UP000479000"/>
    </source>
</evidence>
<proteinExistence type="predicted"/>
<feature type="compositionally biased region" description="Polar residues" evidence="3">
    <location>
        <begin position="310"/>
        <end position="326"/>
    </location>
</feature>
<dbReference type="GO" id="GO:0006310">
    <property type="term" value="P:DNA recombination"/>
    <property type="evidence" value="ECO:0007669"/>
    <property type="project" value="UniProtKB-KW"/>
</dbReference>
<accession>A0A6H5GJ05</accession>
<evidence type="ECO:0000256" key="1">
    <source>
        <dbReference type="ARBA" id="ARBA00023125"/>
    </source>
</evidence>
<dbReference type="SUPFAM" id="SSF56672">
    <property type="entry name" value="DNA/RNA polymerases"/>
    <property type="match status" value="1"/>
</dbReference>
<dbReference type="PANTHER" id="PTHR35617">
    <property type="entry name" value="PHAGE_INTEGRASE DOMAIN-CONTAINING PROTEIN"/>
    <property type="match status" value="1"/>
</dbReference>
<dbReference type="GO" id="GO:0071897">
    <property type="term" value="P:DNA biosynthetic process"/>
    <property type="evidence" value="ECO:0007669"/>
    <property type="project" value="UniProtKB-ARBA"/>
</dbReference>
<evidence type="ECO:0000259" key="5">
    <source>
        <dbReference type="PROSITE" id="PS51898"/>
    </source>
</evidence>
<dbReference type="EMBL" id="CADCXU010011857">
    <property type="protein sequence ID" value="CAB0001991.1"/>
    <property type="molecule type" value="Genomic_DNA"/>
</dbReference>
<evidence type="ECO:0000313" key="6">
    <source>
        <dbReference type="EMBL" id="CAB0001991.1"/>
    </source>
</evidence>
<dbReference type="GO" id="GO:0015074">
    <property type="term" value="P:DNA integration"/>
    <property type="evidence" value="ECO:0007669"/>
    <property type="project" value="InterPro"/>
</dbReference>
<dbReference type="InterPro" id="IPR002104">
    <property type="entry name" value="Integrase_catalytic"/>
</dbReference>
<evidence type="ECO:0000256" key="2">
    <source>
        <dbReference type="ARBA" id="ARBA00023172"/>
    </source>
</evidence>
<organism evidence="6 7">
    <name type="scientific">Nesidiocoris tenuis</name>
    <dbReference type="NCBI Taxonomy" id="355587"/>
    <lineage>
        <taxon>Eukaryota</taxon>
        <taxon>Metazoa</taxon>
        <taxon>Ecdysozoa</taxon>
        <taxon>Arthropoda</taxon>
        <taxon>Hexapoda</taxon>
        <taxon>Insecta</taxon>
        <taxon>Pterygota</taxon>
        <taxon>Neoptera</taxon>
        <taxon>Paraneoptera</taxon>
        <taxon>Hemiptera</taxon>
        <taxon>Heteroptera</taxon>
        <taxon>Panheteroptera</taxon>
        <taxon>Cimicomorpha</taxon>
        <taxon>Miridae</taxon>
        <taxon>Dicyphina</taxon>
        <taxon>Nesidiocoris</taxon>
    </lineage>
</organism>
<feature type="region of interest" description="Disordered" evidence="3">
    <location>
        <begin position="393"/>
        <end position="414"/>
    </location>
</feature>
<name>A0A6H5GJ05_9HEMI</name>
<feature type="domain" description="Reverse transcriptase" evidence="4">
    <location>
        <begin position="1"/>
        <end position="224"/>
    </location>
</feature>
<dbReference type="InterPro" id="IPR000477">
    <property type="entry name" value="RT_dom"/>
</dbReference>
<keyword evidence="1" id="KW-0238">DNA-binding</keyword>
<dbReference type="Gene3D" id="1.10.150.130">
    <property type="match status" value="1"/>
</dbReference>
<dbReference type="Proteomes" id="UP000479000">
    <property type="component" value="Unassembled WGS sequence"/>
</dbReference>
<dbReference type="GO" id="GO:0003677">
    <property type="term" value="F:DNA binding"/>
    <property type="evidence" value="ECO:0007669"/>
    <property type="project" value="UniProtKB-KW"/>
</dbReference>